<gene>
    <name evidence="1" type="ORF">CLOTH_07270</name>
</gene>
<dbReference type="Proteomes" id="UP000190140">
    <property type="component" value="Unassembled WGS sequence"/>
</dbReference>
<comment type="caution">
    <text evidence="1">The sequence shown here is derived from an EMBL/GenBank/DDBJ whole genome shotgun (WGS) entry which is preliminary data.</text>
</comment>
<protein>
    <submittedName>
        <fullName evidence="1">Uncharacterized protein</fullName>
    </submittedName>
</protein>
<dbReference type="OrthoDB" id="2057137at2"/>
<organism evidence="1 2">
    <name type="scientific">Alkalithermobacter paradoxus</name>
    <dbReference type="NCBI Taxonomy" id="29349"/>
    <lineage>
        <taxon>Bacteria</taxon>
        <taxon>Bacillati</taxon>
        <taxon>Bacillota</taxon>
        <taxon>Clostridia</taxon>
        <taxon>Peptostreptococcales</taxon>
        <taxon>Tepidibacteraceae</taxon>
        <taxon>Alkalithermobacter</taxon>
    </lineage>
</organism>
<keyword evidence="2" id="KW-1185">Reference proteome</keyword>
<accession>A0A1V4I8T0</accession>
<dbReference type="RefSeq" id="WP_079411323.1">
    <property type="nucleotide sequence ID" value="NZ_MZGW01000002.1"/>
</dbReference>
<dbReference type="STRING" id="29349.CLOTH_07270"/>
<reference evidence="1 2" key="1">
    <citation type="submission" date="2017-03" db="EMBL/GenBank/DDBJ databases">
        <title>Genome sequence of Clostridium thermoalcaliphilum DSM 7309.</title>
        <authorList>
            <person name="Poehlein A."/>
            <person name="Daniel R."/>
        </authorList>
    </citation>
    <scope>NUCLEOTIDE SEQUENCE [LARGE SCALE GENOMIC DNA]</scope>
    <source>
        <strain evidence="1 2">DSM 7309</strain>
    </source>
</reference>
<evidence type="ECO:0000313" key="1">
    <source>
        <dbReference type="EMBL" id="OPJ56323.1"/>
    </source>
</evidence>
<dbReference type="AlphaFoldDB" id="A0A1V4I8T0"/>
<dbReference type="EMBL" id="MZGW01000002">
    <property type="protein sequence ID" value="OPJ56323.1"/>
    <property type="molecule type" value="Genomic_DNA"/>
</dbReference>
<name>A0A1V4I8T0_9FIRM</name>
<evidence type="ECO:0000313" key="2">
    <source>
        <dbReference type="Proteomes" id="UP000190140"/>
    </source>
</evidence>
<proteinExistence type="predicted"/>
<sequence>MEFTYLKTEMSQHEMVLNQMGGKVEVIRGIMVYVKFDINNTSIEYVYHINNADNYFLQRISPYPMIMGTFATKDEIIKVIRYDMDQFRNAAKSTMFESFIEIHKGFHTSLRHFEDLYLYYNVPHDVFDNLVEEISRIEELIKDCKSKSKRVYFKKDPDTI</sequence>